<dbReference type="RefSeq" id="WP_161870744.1">
    <property type="nucleotide sequence ID" value="NZ_MAEI02000001.1"/>
</dbReference>
<accession>A0ABV0F1U5</accession>
<evidence type="ECO:0000313" key="1">
    <source>
        <dbReference type="EMBL" id="MEO1781136.1"/>
    </source>
</evidence>
<keyword evidence="2" id="KW-1185">Reference proteome</keyword>
<organism evidence="1 2">
    <name type="scientific">Enterococcus diestrammenae</name>
    <dbReference type="NCBI Taxonomy" id="1155073"/>
    <lineage>
        <taxon>Bacteria</taxon>
        <taxon>Bacillati</taxon>
        <taxon>Bacillota</taxon>
        <taxon>Bacilli</taxon>
        <taxon>Lactobacillales</taxon>
        <taxon>Enterococcaceae</taxon>
        <taxon>Enterococcus</taxon>
    </lineage>
</organism>
<reference evidence="1 2" key="2">
    <citation type="submission" date="2024-02" db="EMBL/GenBank/DDBJ databases">
        <title>The Genome Sequence of Enterococcus diestrammenae JM9A.</title>
        <authorList>
            <person name="Earl A."/>
            <person name="Manson A."/>
            <person name="Gilmore M."/>
            <person name="Sanders J."/>
            <person name="Shea T."/>
            <person name="Howe W."/>
            <person name="Livny J."/>
            <person name="Cuomo C."/>
            <person name="Neafsey D."/>
            <person name="Birren B."/>
        </authorList>
    </citation>
    <scope>NUCLEOTIDE SEQUENCE [LARGE SCALE GENOMIC DNA]</scope>
    <source>
        <strain evidence="1 2">JM9A</strain>
    </source>
</reference>
<dbReference type="Proteomes" id="UP001429357">
    <property type="component" value="Unassembled WGS sequence"/>
</dbReference>
<sequence length="97" mass="11630">MKLKQLFTQEQLWLLDEELFHDVYYTIINGDWPFHTAAQAKQFQRLSSMDRCRYALTTTEDYLQDLPDWELATYFSRYGSRHFDLVRGSVSKNRVKG</sequence>
<dbReference type="EMBL" id="MAEI02000001">
    <property type="protein sequence ID" value="MEO1781136.1"/>
    <property type="molecule type" value="Genomic_DNA"/>
</dbReference>
<name>A0ABV0F1U5_9ENTE</name>
<proteinExistence type="predicted"/>
<gene>
    <name evidence="1" type="ORF">BAU18_000715</name>
</gene>
<evidence type="ECO:0000313" key="2">
    <source>
        <dbReference type="Proteomes" id="UP001429357"/>
    </source>
</evidence>
<protein>
    <submittedName>
        <fullName evidence="1">Uncharacterized protein</fullName>
    </submittedName>
</protein>
<comment type="caution">
    <text evidence="1">The sequence shown here is derived from an EMBL/GenBank/DDBJ whole genome shotgun (WGS) entry which is preliminary data.</text>
</comment>
<reference evidence="2" key="1">
    <citation type="submission" date="2016-06" db="EMBL/GenBank/DDBJ databases">
        <title>Four novel species of enterococci isolated from chicken manure.</title>
        <authorList>
            <person name="Van Tyne D."/>
        </authorList>
    </citation>
    <scope>NUCLEOTIDE SEQUENCE [LARGE SCALE GENOMIC DNA]</scope>
    <source>
        <strain evidence="2">JM9A</strain>
    </source>
</reference>